<dbReference type="EMBL" id="OE181563">
    <property type="protein sequence ID" value="CAD7573366.1"/>
    <property type="molecule type" value="Genomic_DNA"/>
</dbReference>
<feature type="binding site" evidence="9">
    <location>
        <begin position="82"/>
        <end position="85"/>
    </location>
    <ligand>
        <name>ATP</name>
        <dbReference type="ChEBI" id="CHEBI:30616"/>
    </ligand>
</feature>
<feature type="binding site" evidence="10">
    <location>
        <position position="184"/>
    </location>
    <ligand>
        <name>Zn(2+)</name>
        <dbReference type="ChEBI" id="CHEBI:29105"/>
    </ligand>
</feature>
<evidence type="ECO:0000256" key="11">
    <source>
        <dbReference type="SAM" id="MobiDB-lite"/>
    </source>
</evidence>
<dbReference type="InterPro" id="IPR035985">
    <property type="entry name" value="Ubiquitin-activating_enz"/>
</dbReference>
<dbReference type="Gene3D" id="1.10.10.520">
    <property type="entry name" value="Ubiquitin activating enzymes (Uba3). Chain: B, domain 2"/>
    <property type="match status" value="1"/>
</dbReference>
<evidence type="ECO:0000259" key="13">
    <source>
        <dbReference type="Pfam" id="PF10585"/>
    </source>
</evidence>
<feature type="region of interest" description="Disordered" evidence="11">
    <location>
        <begin position="225"/>
        <end position="255"/>
    </location>
</feature>
<feature type="compositionally biased region" description="Acidic residues" evidence="11">
    <location>
        <begin position="727"/>
        <end position="739"/>
    </location>
</feature>
<feature type="binding site" evidence="9">
    <location>
        <position position="98"/>
    </location>
    <ligand>
        <name>ATP</name>
        <dbReference type="ChEBI" id="CHEBI:30616"/>
    </ligand>
</feature>
<dbReference type="Gene3D" id="3.50.50.80">
    <property type="entry name" value="Ubiquitin-activating enzyme E1, inactive adenylation domain, subdomain 1"/>
    <property type="match status" value="1"/>
</dbReference>
<dbReference type="InterPro" id="IPR042449">
    <property type="entry name" value="Ub-E1_IAD_1"/>
</dbReference>
<dbReference type="Gene3D" id="3.10.290.20">
    <property type="entry name" value="Ubiquitin-like 2 activating enzyme e1b. Chain: B, domain 3"/>
    <property type="match status" value="1"/>
</dbReference>
<name>A0A7R9J606_TIMCA</name>
<keyword evidence="4 9" id="KW-0547">Nucleotide-binding</keyword>
<evidence type="ECO:0000256" key="2">
    <source>
        <dbReference type="ARBA" id="ARBA00005673"/>
    </source>
</evidence>
<evidence type="ECO:0000256" key="6">
    <source>
        <dbReference type="ARBA" id="ARBA00022833"/>
    </source>
</evidence>
<dbReference type="GO" id="GO:0016925">
    <property type="term" value="P:protein sumoylation"/>
    <property type="evidence" value="ECO:0007669"/>
    <property type="project" value="UniProtKB-UniPathway"/>
</dbReference>
<comment type="similarity">
    <text evidence="2">Belongs to the ubiquitin-activating E1 family.</text>
</comment>
<feature type="binding site" evidence="9">
    <location>
        <begin position="121"/>
        <end position="122"/>
    </location>
    <ligand>
        <name>ATP</name>
        <dbReference type="ChEBI" id="CHEBI:30616"/>
    </ligand>
</feature>
<dbReference type="InterPro" id="IPR023318">
    <property type="entry name" value="Ub_act_enz_dom_a_sf"/>
</dbReference>
<dbReference type="PANTHER" id="PTHR10953">
    <property type="entry name" value="UBIQUITIN-ACTIVATING ENZYME E1"/>
    <property type="match status" value="1"/>
</dbReference>
<dbReference type="InterPro" id="IPR030661">
    <property type="entry name" value="Uba2"/>
</dbReference>
<feature type="region of interest" description="Disordered" evidence="11">
    <location>
        <begin position="641"/>
        <end position="739"/>
    </location>
</feature>
<feature type="domain" description="THIF-type NAD/FAD binding fold" evidence="12">
    <location>
        <begin position="9"/>
        <end position="48"/>
    </location>
</feature>
<evidence type="ECO:0000256" key="9">
    <source>
        <dbReference type="PIRSR" id="PIRSR039133-2"/>
    </source>
</evidence>
<dbReference type="Pfam" id="PF00899">
    <property type="entry name" value="ThiF"/>
    <property type="match status" value="2"/>
</dbReference>
<feature type="compositionally biased region" description="Basic and acidic residues" evidence="11">
    <location>
        <begin position="643"/>
        <end position="654"/>
    </location>
</feature>
<keyword evidence="3 10" id="KW-0479">Metal-binding</keyword>
<dbReference type="GO" id="GO:0005524">
    <property type="term" value="F:ATP binding"/>
    <property type="evidence" value="ECO:0007669"/>
    <property type="project" value="UniProtKB-KW"/>
</dbReference>
<accession>A0A7R9J606</accession>
<reference evidence="15" key="1">
    <citation type="submission" date="2020-11" db="EMBL/GenBank/DDBJ databases">
        <authorList>
            <person name="Tran Van P."/>
        </authorList>
    </citation>
    <scope>NUCLEOTIDE SEQUENCE</scope>
</reference>
<dbReference type="GO" id="GO:0005737">
    <property type="term" value="C:cytoplasm"/>
    <property type="evidence" value="ECO:0007669"/>
    <property type="project" value="TreeGrafter"/>
</dbReference>
<dbReference type="GO" id="GO:0046872">
    <property type="term" value="F:metal ion binding"/>
    <property type="evidence" value="ECO:0007669"/>
    <property type="project" value="UniProtKB-KW"/>
</dbReference>
<evidence type="ECO:0000256" key="8">
    <source>
        <dbReference type="PIRSR" id="PIRSR039133-1"/>
    </source>
</evidence>
<feature type="domain" description="Ubiquitin/SUMO-activating enzyme ubiquitin-like" evidence="14">
    <location>
        <begin position="545"/>
        <end position="628"/>
    </location>
</feature>
<feature type="domain" description="THIF-type NAD/FAD binding fold" evidence="12">
    <location>
        <begin position="73"/>
        <end position="428"/>
    </location>
</feature>
<evidence type="ECO:0000313" key="15">
    <source>
        <dbReference type="EMBL" id="CAD7573366.1"/>
    </source>
</evidence>
<evidence type="ECO:0000256" key="7">
    <source>
        <dbReference type="ARBA" id="ARBA00022840"/>
    </source>
</evidence>
<evidence type="ECO:0000256" key="1">
    <source>
        <dbReference type="ARBA" id="ARBA00004718"/>
    </source>
</evidence>
<feature type="active site" description="Glycyl thioester intermediate" evidence="8">
    <location>
        <position position="199"/>
    </location>
</feature>
<evidence type="ECO:0000259" key="12">
    <source>
        <dbReference type="Pfam" id="PF00899"/>
    </source>
</evidence>
<keyword evidence="6 10" id="KW-0862">Zinc</keyword>
<dbReference type="GO" id="GO:0019948">
    <property type="term" value="F:SUMO activating enzyme activity"/>
    <property type="evidence" value="ECO:0007669"/>
    <property type="project" value="InterPro"/>
</dbReference>
<evidence type="ECO:0000256" key="4">
    <source>
        <dbReference type="ARBA" id="ARBA00022741"/>
    </source>
</evidence>
<dbReference type="InterPro" id="IPR000594">
    <property type="entry name" value="ThiF_NAD_FAD-bd"/>
</dbReference>
<feature type="binding site" evidence="9">
    <location>
        <begin position="143"/>
        <end position="148"/>
    </location>
    <ligand>
        <name>ATP</name>
        <dbReference type="ChEBI" id="CHEBI:30616"/>
    </ligand>
</feature>
<dbReference type="UniPathway" id="UPA00886"/>
<dbReference type="FunFam" id="3.50.50.80:FF:000002">
    <property type="entry name" value="SUMO-activating enzyme subunit 2"/>
    <property type="match status" value="1"/>
</dbReference>
<feature type="compositionally biased region" description="Basic and acidic residues" evidence="11">
    <location>
        <begin position="695"/>
        <end position="704"/>
    </location>
</feature>
<keyword evidence="7 9" id="KW-0067">ATP-binding</keyword>
<dbReference type="PIRSF" id="PIRSF039133">
    <property type="entry name" value="SUMO_E1B"/>
    <property type="match status" value="1"/>
</dbReference>
<dbReference type="InterPro" id="IPR045886">
    <property type="entry name" value="ThiF/MoeB/HesA"/>
</dbReference>
<dbReference type="InterPro" id="IPR028077">
    <property type="entry name" value="UAE_UbL_dom"/>
</dbReference>
<evidence type="ECO:0000256" key="3">
    <source>
        <dbReference type="ARBA" id="ARBA00022723"/>
    </source>
</evidence>
<feature type="region of interest" description="Disordered" evidence="11">
    <location>
        <begin position="498"/>
        <end position="532"/>
    </location>
</feature>
<comment type="pathway">
    <text evidence="1">Protein modification; protein sumoylation.</text>
</comment>
<sequence>MAASIPGVFEDSLKSQIESSKVLVVGAGGIGCEILKNLVLSGFKDIQIEVALRISHSLLMGSDRMTSETGDWIDLDTIDVSNLNRQFLFHKQHVGKSKAAVARESALLFNPDTTILAHHDSITSLNYGVGFFKKFSVVLNALDNRAARNHVNRMCLAANVPLVESGTAGYDGQVELIKKGLTNCYECFPKAQQKTYPSCTIRNTPSEPIHCIVWAKHLFNQLFGEEDPDQDVSPDTADPEAAGNAGEKALNSEVVSSERVSTRKWAQACQYNAAKLFKKLFHNDVKYLLSMDKLWGEHRRPPVPLDLDKLPDAVAGSSRSDDTVLPDNQKVWSIQEWGRIFSESCNRLKMKFQSIEEKDHLVWDKDDEDSMNFVAASANLRAQVFNIPQTPLFDVKSMAGNIIPAIATSNAIVAGLVVLHAFNVLQERLDRCKTVYVRLRPNPRGYVVVPEKVFVPPVKNCCVCSEKPTAIAGPSSRLNDSDILDYLDTIDNDFVNESDSDITSDDVSNPAVHNLSDSDDEDDREVLSPEQPLPLPFPFQELVTLFLDVNTMTVRMLTENVLKKALNMVQPDAILEATGNIIISSEPGETDQNNDKKLCEMGIRDDSILTVDDYVQNYELTVNISHRVAPKDGPEFEVVADPEMLKPKSEDDRPVTNGNNEEGKEAQKVEDEDDVMEVIPQEDVLEVKEPHRKREAQEDLENPHKKLKTTNIQDGGVLKYKRKTGNEEMESEEDIVTVE</sequence>
<proteinExistence type="inferred from homology"/>
<dbReference type="GO" id="GO:0031510">
    <property type="term" value="C:SUMO activating enzyme complex"/>
    <property type="evidence" value="ECO:0007669"/>
    <property type="project" value="TreeGrafter"/>
</dbReference>
<evidence type="ECO:0000256" key="10">
    <source>
        <dbReference type="PIRSR" id="PIRSR039133-3"/>
    </source>
</evidence>
<organism evidence="15">
    <name type="scientific">Timema californicum</name>
    <name type="common">California timema</name>
    <name type="synonym">Walking stick</name>
    <dbReference type="NCBI Taxonomy" id="61474"/>
    <lineage>
        <taxon>Eukaryota</taxon>
        <taxon>Metazoa</taxon>
        <taxon>Ecdysozoa</taxon>
        <taxon>Arthropoda</taxon>
        <taxon>Hexapoda</taxon>
        <taxon>Insecta</taxon>
        <taxon>Pterygota</taxon>
        <taxon>Neoptera</taxon>
        <taxon>Polyneoptera</taxon>
        <taxon>Phasmatodea</taxon>
        <taxon>Timematodea</taxon>
        <taxon>Timematoidea</taxon>
        <taxon>Timematidae</taxon>
        <taxon>Timema</taxon>
    </lineage>
</organism>
<protein>
    <submittedName>
        <fullName evidence="15">(California timema) hypothetical protein</fullName>
    </submittedName>
</protein>
<dbReference type="AlphaFoldDB" id="A0A7R9J606"/>
<dbReference type="Pfam" id="PF10585">
    <property type="entry name" value="UBA_E1_SCCH"/>
    <property type="match status" value="1"/>
</dbReference>
<feature type="binding site" evidence="9">
    <location>
        <begin position="26"/>
        <end position="31"/>
    </location>
    <ligand>
        <name>ATP</name>
        <dbReference type="ChEBI" id="CHEBI:30616"/>
    </ligand>
</feature>
<feature type="domain" description="Ubiquitin-activating enzyme SCCH" evidence="13">
    <location>
        <begin position="205"/>
        <end position="308"/>
    </location>
</feature>
<feature type="binding site" evidence="9">
    <location>
        <position position="74"/>
    </location>
    <ligand>
        <name>ATP</name>
        <dbReference type="ChEBI" id="CHEBI:30616"/>
    </ligand>
</feature>
<gene>
    <name evidence="15" type="ORF">TCMB3V08_LOCUS6004</name>
</gene>
<feature type="binding site" evidence="10">
    <location>
        <position position="187"/>
    </location>
    <ligand>
        <name>Zn(2+)</name>
        <dbReference type="ChEBI" id="CHEBI:29105"/>
    </ligand>
</feature>
<dbReference type="SUPFAM" id="SSF69572">
    <property type="entry name" value="Activating enzymes of the ubiquitin-like proteins"/>
    <property type="match status" value="1"/>
</dbReference>
<evidence type="ECO:0000256" key="5">
    <source>
        <dbReference type="ARBA" id="ARBA00022786"/>
    </source>
</evidence>
<dbReference type="Pfam" id="PF14732">
    <property type="entry name" value="UAE_UbL"/>
    <property type="match status" value="1"/>
</dbReference>
<dbReference type="InterPro" id="IPR019572">
    <property type="entry name" value="UBA_E1_SCCH"/>
</dbReference>
<keyword evidence="5" id="KW-0833">Ubl conjugation pathway</keyword>
<evidence type="ECO:0000259" key="14">
    <source>
        <dbReference type="Pfam" id="PF14732"/>
    </source>
</evidence>
<dbReference type="PANTHER" id="PTHR10953:SF5">
    <property type="entry name" value="SUMO-ACTIVATING ENZYME SUBUNIT 2"/>
    <property type="match status" value="1"/>
</dbReference>